<keyword evidence="1" id="KW-0812">Transmembrane</keyword>
<accession>A0AA96ZUV2</accession>
<evidence type="ECO:0000313" key="2">
    <source>
        <dbReference type="EMBL" id="WNY24157.1"/>
    </source>
</evidence>
<keyword evidence="1" id="KW-0472">Membrane</keyword>
<gene>
    <name evidence="2" type="ORF">MmiHf6_14860</name>
</gene>
<name>A0AA96ZUV2_9EURY</name>
<organism evidence="2 3">
    <name type="scientific">Methanimicrococcus hongohii</name>
    <dbReference type="NCBI Taxonomy" id="3028295"/>
    <lineage>
        <taxon>Archaea</taxon>
        <taxon>Methanobacteriati</taxon>
        <taxon>Methanobacteriota</taxon>
        <taxon>Stenosarchaea group</taxon>
        <taxon>Methanomicrobia</taxon>
        <taxon>Methanosarcinales</taxon>
        <taxon>Methanosarcinaceae</taxon>
        <taxon>Methanimicrococcus</taxon>
    </lineage>
</organism>
<proteinExistence type="predicted"/>
<dbReference type="RefSeq" id="WP_316557332.1">
    <property type="nucleotide sequence ID" value="NZ_CP131059.1"/>
</dbReference>
<feature type="transmembrane region" description="Helical" evidence="1">
    <location>
        <begin position="106"/>
        <end position="125"/>
    </location>
</feature>
<dbReference type="GeneID" id="85196086"/>
<dbReference type="KEGG" id="mehf:MmiHf6_14860"/>
<evidence type="ECO:0008006" key="4">
    <source>
        <dbReference type="Google" id="ProtNLM"/>
    </source>
</evidence>
<evidence type="ECO:0000256" key="1">
    <source>
        <dbReference type="SAM" id="Phobius"/>
    </source>
</evidence>
<dbReference type="EMBL" id="CP131059">
    <property type="protein sequence ID" value="WNY24157.1"/>
    <property type="molecule type" value="Genomic_DNA"/>
</dbReference>
<dbReference type="Proteomes" id="UP001302978">
    <property type="component" value="Chromosome"/>
</dbReference>
<dbReference type="AlphaFoldDB" id="A0AA96ZUV2"/>
<sequence>MNIFKVLTALTFLVTCFFIWLGLSDESAFYYLPQLGLWSFVFAAMLFLSFIYDKKGQLPMSDKSMALAALAGIVILLIWVIILVYIKRLDLLAENEIYSIGRFVYVFGTAILSCLIVSVLVIFSLKPQNFKKVILNK</sequence>
<evidence type="ECO:0000313" key="3">
    <source>
        <dbReference type="Proteomes" id="UP001302978"/>
    </source>
</evidence>
<feature type="transmembrane region" description="Helical" evidence="1">
    <location>
        <begin position="34"/>
        <end position="52"/>
    </location>
</feature>
<keyword evidence="3" id="KW-1185">Reference proteome</keyword>
<feature type="transmembrane region" description="Helical" evidence="1">
    <location>
        <begin position="64"/>
        <end position="86"/>
    </location>
</feature>
<keyword evidence="1" id="KW-1133">Transmembrane helix</keyword>
<reference evidence="2 3" key="1">
    <citation type="submission" date="2023-07" db="EMBL/GenBank/DDBJ databases">
        <title>Closed genoem sequence of Methanomicrococcus sp. Hf6.</title>
        <authorList>
            <person name="Poehlein A."/>
            <person name="Protasov E."/>
            <person name="Platt K."/>
            <person name="Reeh H."/>
            <person name="Daniel R."/>
            <person name="Brune A."/>
        </authorList>
    </citation>
    <scope>NUCLEOTIDE SEQUENCE [LARGE SCALE GENOMIC DNA]</scope>
    <source>
        <strain evidence="2 3">Hf6</strain>
    </source>
</reference>
<protein>
    <recommendedName>
        <fullName evidence="4">Transmembrane protein</fullName>
    </recommendedName>
</protein>